<proteinExistence type="predicted"/>
<accession>A0A0B7NYC4</accession>
<protein>
    <submittedName>
        <fullName evidence="1">Uncharacterized protein</fullName>
    </submittedName>
</protein>
<name>A0A0B7NYC4_PROFF</name>
<sequence>MTPLKVRIMMSRFRRAYSCAQ</sequence>
<gene>
    <name evidence="1" type="ORF">PFCIRM138_04795</name>
</gene>
<dbReference type="EMBL" id="LM676390">
    <property type="protein sequence ID" value="CEP26144.1"/>
    <property type="molecule type" value="Genomic_DNA"/>
</dbReference>
<reference evidence="1" key="1">
    <citation type="submission" date="2014-08" db="EMBL/GenBank/DDBJ databases">
        <authorList>
            <person name="Falentin Helene"/>
        </authorList>
    </citation>
    <scope>NUCLEOTIDE SEQUENCE</scope>
</reference>
<evidence type="ECO:0000313" key="1">
    <source>
        <dbReference type="EMBL" id="CEP26144.1"/>
    </source>
</evidence>
<dbReference type="AlphaFoldDB" id="A0A0B7NYC4"/>
<organism evidence="1">
    <name type="scientific">Propionibacterium freudenreichii subsp. freudenreichii</name>
    <dbReference type="NCBI Taxonomy" id="66712"/>
    <lineage>
        <taxon>Bacteria</taxon>
        <taxon>Bacillati</taxon>
        <taxon>Actinomycetota</taxon>
        <taxon>Actinomycetes</taxon>
        <taxon>Propionibacteriales</taxon>
        <taxon>Propionibacteriaceae</taxon>
        <taxon>Propionibacterium</taxon>
    </lineage>
</organism>